<dbReference type="NCBIfam" id="TIGR03977">
    <property type="entry name" value="rSAM_pair_HxsC"/>
    <property type="match status" value="1"/>
</dbReference>
<reference evidence="7 8" key="1">
    <citation type="submission" date="2019-02" db="EMBL/GenBank/DDBJ databases">
        <title>Marinobacter halodurans sp. nov., a marine bacterium isolated from sea tidal flat.</title>
        <authorList>
            <person name="Yoo Y."/>
            <person name="Lee D.W."/>
            <person name="Kim B.S."/>
            <person name="Kim J.-J."/>
        </authorList>
    </citation>
    <scope>NUCLEOTIDE SEQUENCE [LARGE SCALE GENOMIC DNA]</scope>
    <source>
        <strain evidence="7 8">YJ-S3-2</strain>
    </source>
</reference>
<accession>A0ABY1ZI57</accession>
<protein>
    <submittedName>
        <fullName evidence="7">His-Xaa-Ser system radical SAM maturase HxsC</fullName>
    </submittedName>
</protein>
<dbReference type="EMBL" id="SJDL01000040">
    <property type="protein sequence ID" value="TBW49534.1"/>
    <property type="molecule type" value="Genomic_DNA"/>
</dbReference>
<dbReference type="PANTHER" id="PTHR11228:SF7">
    <property type="entry name" value="PQQA PEPTIDE CYCLASE"/>
    <property type="match status" value="1"/>
</dbReference>
<name>A0ABY1ZI57_9GAMM</name>
<keyword evidence="5" id="KW-0411">Iron-sulfur</keyword>
<proteinExistence type="predicted"/>
<dbReference type="SFLD" id="SFLDS00029">
    <property type="entry name" value="Radical_SAM"/>
    <property type="match status" value="1"/>
</dbReference>
<dbReference type="InterPro" id="IPR007197">
    <property type="entry name" value="rSAM"/>
</dbReference>
<organism evidence="7 8">
    <name type="scientific">Marinobacter halodurans</name>
    <dbReference type="NCBI Taxonomy" id="2528979"/>
    <lineage>
        <taxon>Bacteria</taxon>
        <taxon>Pseudomonadati</taxon>
        <taxon>Pseudomonadota</taxon>
        <taxon>Gammaproteobacteria</taxon>
        <taxon>Pseudomonadales</taxon>
        <taxon>Marinobacteraceae</taxon>
        <taxon>Marinobacter</taxon>
    </lineage>
</organism>
<dbReference type="InterPro" id="IPR013785">
    <property type="entry name" value="Aldolase_TIM"/>
</dbReference>
<keyword evidence="3" id="KW-0479">Metal-binding</keyword>
<comment type="caution">
    <text evidence="7">The sequence shown here is derived from an EMBL/GenBank/DDBJ whole genome shotgun (WGS) entry which is preliminary data.</text>
</comment>
<keyword evidence="8" id="KW-1185">Reference proteome</keyword>
<dbReference type="RefSeq" id="WP_131483585.1">
    <property type="nucleotide sequence ID" value="NZ_SJDL01000040.1"/>
</dbReference>
<keyword evidence="4" id="KW-0408">Iron</keyword>
<evidence type="ECO:0000313" key="7">
    <source>
        <dbReference type="EMBL" id="TBW49534.1"/>
    </source>
</evidence>
<evidence type="ECO:0000256" key="2">
    <source>
        <dbReference type="ARBA" id="ARBA00022691"/>
    </source>
</evidence>
<dbReference type="InterPro" id="IPR050377">
    <property type="entry name" value="Radical_SAM_PqqE_MftC-like"/>
</dbReference>
<dbReference type="InterPro" id="IPR058240">
    <property type="entry name" value="rSAM_sf"/>
</dbReference>
<dbReference type="InterPro" id="IPR024032">
    <property type="entry name" value="rSAM_paired_HxsC"/>
</dbReference>
<dbReference type="SFLD" id="SFLDG01103">
    <property type="entry name" value="Uncharacterised_Radical_SAM_Su"/>
    <property type="match status" value="1"/>
</dbReference>
<gene>
    <name evidence="7" type="primary">hxsC</name>
    <name evidence="7" type="ORF">EZI54_19675</name>
</gene>
<dbReference type="PANTHER" id="PTHR11228">
    <property type="entry name" value="RADICAL SAM DOMAIN PROTEIN"/>
    <property type="match status" value="1"/>
</dbReference>
<dbReference type="PROSITE" id="PS51918">
    <property type="entry name" value="RADICAL_SAM"/>
    <property type="match status" value="1"/>
</dbReference>
<keyword evidence="2" id="KW-0949">S-adenosyl-L-methionine</keyword>
<feature type="domain" description="Radical SAM core" evidence="6">
    <location>
        <begin position="88"/>
        <end position="308"/>
    </location>
</feature>
<sequence>MREAIRQDVFAVPEANLVPAGCWVLRKTLPTTPDTWLNTLLVTGNGTDASSSNAGDICTIHSPELFDSIEDGDVGLVNGRGSVRVILSRRANHNTVLVTERCDNRCLFCSQPPKDRNDDELLMQAAAAIISFAGNDVIGVSGGEPLLYGDAFLRFLEIVQTHAPETGLHVLSNGRAFADRYFARAVAERLESPVVFGIPLYAALAEVHDTLVGAAGAHADTVRGLINAGNAGIPIELRIIPTQKNLQELVPLLELALRCFSGLQQVSVMNLEPTGWARANWGQLYCDPSLYADQLTSMVRQAEAAGLPIALFNYPLCHLPDTLHPWAVQSISDWKNYYPDTCSGCTMRPECGGFFSSSQGQFHQSPRIIS</sequence>
<dbReference type="Pfam" id="PF04055">
    <property type="entry name" value="Radical_SAM"/>
    <property type="match status" value="1"/>
</dbReference>
<evidence type="ECO:0000256" key="3">
    <source>
        <dbReference type="ARBA" id="ARBA00022723"/>
    </source>
</evidence>
<evidence type="ECO:0000256" key="4">
    <source>
        <dbReference type="ARBA" id="ARBA00023004"/>
    </source>
</evidence>
<evidence type="ECO:0000313" key="8">
    <source>
        <dbReference type="Proteomes" id="UP000313645"/>
    </source>
</evidence>
<dbReference type="SUPFAM" id="SSF102114">
    <property type="entry name" value="Radical SAM enzymes"/>
    <property type="match status" value="1"/>
</dbReference>
<dbReference type="Proteomes" id="UP000313645">
    <property type="component" value="Unassembled WGS sequence"/>
</dbReference>
<dbReference type="Gene3D" id="3.20.20.70">
    <property type="entry name" value="Aldolase class I"/>
    <property type="match status" value="1"/>
</dbReference>
<evidence type="ECO:0000256" key="5">
    <source>
        <dbReference type="ARBA" id="ARBA00023014"/>
    </source>
</evidence>
<evidence type="ECO:0000256" key="1">
    <source>
        <dbReference type="ARBA" id="ARBA00001966"/>
    </source>
</evidence>
<evidence type="ECO:0000259" key="6">
    <source>
        <dbReference type="PROSITE" id="PS51918"/>
    </source>
</evidence>
<dbReference type="CDD" id="cd01335">
    <property type="entry name" value="Radical_SAM"/>
    <property type="match status" value="1"/>
</dbReference>
<dbReference type="SFLD" id="SFLDG01067">
    <property type="entry name" value="SPASM/twitch_domain_containing"/>
    <property type="match status" value="1"/>
</dbReference>
<comment type="cofactor">
    <cofactor evidence="1">
        <name>[4Fe-4S] cluster</name>
        <dbReference type="ChEBI" id="CHEBI:49883"/>
    </cofactor>
</comment>